<dbReference type="GO" id="GO:0019646">
    <property type="term" value="P:aerobic electron transport chain"/>
    <property type="evidence" value="ECO:0007669"/>
    <property type="project" value="TreeGrafter"/>
</dbReference>
<dbReference type="InterPro" id="IPR036188">
    <property type="entry name" value="FAD/NAD-bd_sf"/>
</dbReference>
<reference evidence="7" key="1">
    <citation type="submission" date="2021-03" db="EMBL/GenBank/DDBJ databases">
        <title>Antimicrobial resistance genes in bacteria isolated from Japanese honey, and their potential for conferring macrolide and lincosamide resistance in the American foulbrood pathogen Paenibacillus larvae.</title>
        <authorList>
            <person name="Okamoto M."/>
            <person name="Kumagai M."/>
            <person name="Kanamori H."/>
            <person name="Takamatsu D."/>
        </authorList>
    </citation>
    <scope>NUCLEOTIDE SEQUENCE</scope>
    <source>
        <strain evidence="7">J40TS1</strain>
    </source>
</reference>
<protein>
    <submittedName>
        <fullName evidence="7">NADH dehydrogenase-like protein YutJ</fullName>
    </submittedName>
</protein>
<evidence type="ECO:0000259" key="6">
    <source>
        <dbReference type="Pfam" id="PF07992"/>
    </source>
</evidence>
<comment type="cofactor">
    <cofactor evidence="1">
        <name>FAD</name>
        <dbReference type="ChEBI" id="CHEBI:57692"/>
    </cofactor>
</comment>
<evidence type="ECO:0000256" key="3">
    <source>
        <dbReference type="ARBA" id="ARBA00022630"/>
    </source>
</evidence>
<dbReference type="InterPro" id="IPR051169">
    <property type="entry name" value="NADH-Q_oxidoreductase"/>
</dbReference>
<name>A0A919YM22_9BACL</name>
<organism evidence="7 8">
    <name type="scientific">Paenibacillus montaniterrae</name>
    <dbReference type="NCBI Taxonomy" id="429341"/>
    <lineage>
        <taxon>Bacteria</taxon>
        <taxon>Bacillati</taxon>
        <taxon>Bacillota</taxon>
        <taxon>Bacilli</taxon>
        <taxon>Bacillales</taxon>
        <taxon>Paenibacillaceae</taxon>
        <taxon>Paenibacillus</taxon>
    </lineage>
</organism>
<evidence type="ECO:0000256" key="1">
    <source>
        <dbReference type="ARBA" id="ARBA00001974"/>
    </source>
</evidence>
<comment type="similarity">
    <text evidence="2">Belongs to the NADH dehydrogenase family.</text>
</comment>
<dbReference type="PRINTS" id="PR00411">
    <property type="entry name" value="PNDRDTASEI"/>
</dbReference>
<dbReference type="AlphaFoldDB" id="A0A919YM22"/>
<accession>A0A919YM22</accession>
<keyword evidence="5" id="KW-0560">Oxidoreductase</keyword>
<dbReference type="Pfam" id="PF07992">
    <property type="entry name" value="Pyr_redox_2"/>
    <property type="match status" value="1"/>
</dbReference>
<dbReference type="RefSeq" id="WP_213513985.1">
    <property type="nucleotide sequence ID" value="NZ_BOSE01000002.1"/>
</dbReference>
<proteinExistence type="inferred from homology"/>
<dbReference type="SUPFAM" id="SSF51905">
    <property type="entry name" value="FAD/NAD(P)-binding domain"/>
    <property type="match status" value="1"/>
</dbReference>
<evidence type="ECO:0000256" key="5">
    <source>
        <dbReference type="ARBA" id="ARBA00023002"/>
    </source>
</evidence>
<feature type="domain" description="FAD/NAD(P)-binding" evidence="6">
    <location>
        <begin position="4"/>
        <end position="290"/>
    </location>
</feature>
<dbReference type="GO" id="GO:0003955">
    <property type="term" value="F:NAD(P)H dehydrogenase (quinone) activity"/>
    <property type="evidence" value="ECO:0007669"/>
    <property type="project" value="TreeGrafter"/>
</dbReference>
<evidence type="ECO:0000256" key="4">
    <source>
        <dbReference type="ARBA" id="ARBA00022827"/>
    </source>
</evidence>
<evidence type="ECO:0000256" key="2">
    <source>
        <dbReference type="ARBA" id="ARBA00005272"/>
    </source>
</evidence>
<dbReference type="InterPro" id="IPR023753">
    <property type="entry name" value="FAD/NAD-binding_dom"/>
</dbReference>
<dbReference type="PANTHER" id="PTHR42913:SF3">
    <property type="entry name" value="64 KDA MITOCHONDRIAL NADH DEHYDROGENASE (EUROFUNG)"/>
    <property type="match status" value="1"/>
</dbReference>
<sequence length="354" mass="38637">MKKNLVVLGGGYGGLAIIEELLQKGLPKHIAITLIDRQPFQGLKTEYYALAAGTSSDCELRVAFPKSPDVRLVLGEIHSLDQQKKLVHVDGHDPISYDFLVIGLGSIDHYHGVLGADQFSYGIQTFQAARKAYTALNNVEPYGTVTIVGGGLSGVEMASELRESRPDLNISLMNRGPRLLGGFPEGIQTYVAEWLNEHQVQLLLNTQLERIEQQTLHILGSPKPLHTDITLWTAGIQPVPLVQQLQAEKDAGGRLKLNKHYQLLNDPAIFVVGDCAALPYSPSAQVAGIQGEHIAHILLAIWREKSIPVEPIKLRGTLGALGKHCGFGVMGSVAVKGRVPRLIKSGILWRSKHF</sequence>
<dbReference type="Proteomes" id="UP000683139">
    <property type="component" value="Unassembled WGS sequence"/>
</dbReference>
<gene>
    <name evidence="7" type="primary">yutJ</name>
    <name evidence="7" type="ORF">J40TS1_13440</name>
</gene>
<dbReference type="PRINTS" id="PR00368">
    <property type="entry name" value="FADPNR"/>
</dbReference>
<dbReference type="Gene3D" id="3.50.50.100">
    <property type="match status" value="1"/>
</dbReference>
<evidence type="ECO:0000313" key="8">
    <source>
        <dbReference type="Proteomes" id="UP000683139"/>
    </source>
</evidence>
<keyword evidence="4" id="KW-0274">FAD</keyword>
<keyword evidence="3" id="KW-0285">Flavoprotein</keyword>
<dbReference type="EMBL" id="BOSE01000002">
    <property type="protein sequence ID" value="GIP15702.1"/>
    <property type="molecule type" value="Genomic_DNA"/>
</dbReference>
<keyword evidence="8" id="KW-1185">Reference proteome</keyword>
<evidence type="ECO:0000313" key="7">
    <source>
        <dbReference type="EMBL" id="GIP15702.1"/>
    </source>
</evidence>
<comment type="caution">
    <text evidence="7">The sequence shown here is derived from an EMBL/GenBank/DDBJ whole genome shotgun (WGS) entry which is preliminary data.</text>
</comment>
<dbReference type="PANTHER" id="PTHR42913">
    <property type="entry name" value="APOPTOSIS-INDUCING FACTOR 1"/>
    <property type="match status" value="1"/>
</dbReference>